<keyword evidence="4" id="KW-0547">Nucleotide-binding</keyword>
<evidence type="ECO:0000256" key="9">
    <source>
        <dbReference type="ARBA" id="ARBA00066884"/>
    </source>
</evidence>
<gene>
    <name evidence="15" type="ORF">EV696_107188</name>
</gene>
<dbReference type="GO" id="GO:0005829">
    <property type="term" value="C:cytosol"/>
    <property type="evidence" value="ECO:0007669"/>
    <property type="project" value="TreeGrafter"/>
</dbReference>
<comment type="catalytic activity">
    <reaction evidence="6">
        <text>[molybdopterin-synthase sulfur-carrier protein]-C-terminal Gly-Gly + ATP + H(+) = [molybdopterin-synthase sulfur-carrier protein]-C-terminal Gly-Gly-AMP + diphosphate</text>
        <dbReference type="Rhea" id="RHEA:43616"/>
        <dbReference type="Rhea" id="RHEA-COMP:12159"/>
        <dbReference type="Rhea" id="RHEA-COMP:12202"/>
        <dbReference type="ChEBI" id="CHEBI:15378"/>
        <dbReference type="ChEBI" id="CHEBI:30616"/>
        <dbReference type="ChEBI" id="CHEBI:33019"/>
        <dbReference type="ChEBI" id="CHEBI:90618"/>
        <dbReference type="ChEBI" id="CHEBI:90778"/>
        <dbReference type="EC" id="2.7.7.80"/>
    </reaction>
</comment>
<dbReference type="InterPro" id="IPR035985">
    <property type="entry name" value="Ubiquitin-activating_enz"/>
</dbReference>
<evidence type="ECO:0000256" key="7">
    <source>
        <dbReference type="ARBA" id="ARBA00055169"/>
    </source>
</evidence>
<evidence type="ECO:0000256" key="5">
    <source>
        <dbReference type="ARBA" id="ARBA00022840"/>
    </source>
</evidence>
<dbReference type="PANTHER" id="PTHR10953:SF102">
    <property type="entry name" value="ADENYLYLTRANSFERASE AND SULFURTRANSFERASE MOCS3"/>
    <property type="match status" value="1"/>
</dbReference>
<evidence type="ECO:0000256" key="13">
    <source>
        <dbReference type="ARBA" id="ARBA00078531"/>
    </source>
</evidence>
<dbReference type="Proteomes" id="UP000295375">
    <property type="component" value="Unassembled WGS sequence"/>
</dbReference>
<dbReference type="GO" id="GO:0005524">
    <property type="term" value="F:ATP binding"/>
    <property type="evidence" value="ECO:0007669"/>
    <property type="project" value="UniProtKB-KW"/>
</dbReference>
<evidence type="ECO:0000259" key="14">
    <source>
        <dbReference type="Pfam" id="PF00899"/>
    </source>
</evidence>
<evidence type="ECO:0000256" key="1">
    <source>
        <dbReference type="ARBA" id="ARBA00005046"/>
    </source>
</evidence>
<proteinExistence type="inferred from homology"/>
<keyword evidence="16" id="KW-1185">Reference proteome</keyword>
<evidence type="ECO:0000256" key="3">
    <source>
        <dbReference type="ARBA" id="ARBA00022679"/>
    </source>
</evidence>
<dbReference type="EC" id="2.7.7.80" evidence="9"/>
<dbReference type="InterPro" id="IPR000594">
    <property type="entry name" value="ThiF_NAD_FAD-bd"/>
</dbReference>
<keyword evidence="3 15" id="KW-0808">Transferase</keyword>
<accession>A0A4R6UND7</accession>
<dbReference type="SUPFAM" id="SSF69572">
    <property type="entry name" value="Activating enzymes of the ubiquitin-like proteins"/>
    <property type="match status" value="1"/>
</dbReference>
<evidence type="ECO:0000256" key="11">
    <source>
        <dbReference type="ARBA" id="ARBA00075110"/>
    </source>
</evidence>
<evidence type="ECO:0000313" key="15">
    <source>
        <dbReference type="EMBL" id="TDQ48451.1"/>
    </source>
</evidence>
<organism evidence="15 16">
    <name type="scientific">Permianibacter aggregans</name>
    <dbReference type="NCBI Taxonomy" id="1510150"/>
    <lineage>
        <taxon>Bacteria</taxon>
        <taxon>Pseudomonadati</taxon>
        <taxon>Pseudomonadota</taxon>
        <taxon>Gammaproteobacteria</taxon>
        <taxon>Pseudomonadales</taxon>
        <taxon>Pseudomonadaceae</taxon>
        <taxon>Permianibacter</taxon>
    </lineage>
</organism>
<sequence>MSDLFSDQELLRYSRHLLLPQVEVAGQLKLRAARVLIVGAGGLGCPVGLYLASAGIGHIEVVDADNVELSNLQRQIAHATNSIGLNKGESLKQAMQALNPLVQVTVHDGWLREENADQLIAACDLVLDCCDNFATRYLVNQVSIKYGKPLVSGAAIRGEGQVAVFNASADAPCYACLYPDGVEEGETCAQAGVLSPLVGVIGSLQAVEAIKVLLGNVSSQSRLTLYDAFAGQFRQLQLSKDPHCVVCGKAS</sequence>
<dbReference type="GO" id="GO:0008146">
    <property type="term" value="F:sulfotransferase activity"/>
    <property type="evidence" value="ECO:0007669"/>
    <property type="project" value="TreeGrafter"/>
</dbReference>
<evidence type="ECO:0000256" key="8">
    <source>
        <dbReference type="ARBA" id="ARBA00063809"/>
    </source>
</evidence>
<comment type="similarity">
    <text evidence="2">Belongs to the HesA/MoeB/ThiF family.</text>
</comment>
<dbReference type="NCBIfam" id="NF004281">
    <property type="entry name" value="PRK05690.1"/>
    <property type="match status" value="1"/>
</dbReference>
<evidence type="ECO:0000256" key="6">
    <source>
        <dbReference type="ARBA" id="ARBA00052218"/>
    </source>
</evidence>
<dbReference type="GO" id="GO:0061605">
    <property type="term" value="F:molybdopterin-synthase adenylyltransferase activity"/>
    <property type="evidence" value="ECO:0007669"/>
    <property type="project" value="UniProtKB-EC"/>
</dbReference>
<keyword evidence="15" id="KW-0548">Nucleotidyltransferase</keyword>
<protein>
    <recommendedName>
        <fullName evidence="10">Molybdopterin-synthase adenylyltransferase</fullName>
        <ecNumber evidence="9">2.7.7.80</ecNumber>
    </recommendedName>
    <alternativeName>
        <fullName evidence="13">MoaD protein adenylase</fullName>
    </alternativeName>
    <alternativeName>
        <fullName evidence="11">Molybdopterin-converting factor subunit 1 adenylase</fullName>
    </alternativeName>
    <alternativeName>
        <fullName evidence="12">Sulfur carrier protein MoaD adenylyltransferase</fullName>
    </alternativeName>
</protein>
<comment type="subunit">
    <text evidence="8">Homodimer. Forms a stable heterotetrameric complex of 2 MoeB and 2 MoaD during adenylation of MoaD.</text>
</comment>
<evidence type="ECO:0000313" key="16">
    <source>
        <dbReference type="Proteomes" id="UP000295375"/>
    </source>
</evidence>
<comment type="caution">
    <text evidence="15">The sequence shown here is derived from an EMBL/GenBank/DDBJ whole genome shotgun (WGS) entry which is preliminary data.</text>
</comment>
<dbReference type="Pfam" id="PF00899">
    <property type="entry name" value="ThiF"/>
    <property type="match status" value="1"/>
</dbReference>
<comment type="pathway">
    <text evidence="1">Cofactor biosynthesis; molybdopterin biosynthesis.</text>
</comment>
<dbReference type="Gene3D" id="3.40.50.720">
    <property type="entry name" value="NAD(P)-binding Rossmann-like Domain"/>
    <property type="match status" value="1"/>
</dbReference>
<evidence type="ECO:0000256" key="10">
    <source>
        <dbReference type="ARBA" id="ARBA00073635"/>
    </source>
</evidence>
<dbReference type="FunFam" id="3.40.50.720:FF:000033">
    <property type="entry name" value="Adenylyltransferase and sulfurtransferase MOCS3"/>
    <property type="match status" value="1"/>
</dbReference>
<dbReference type="GO" id="GO:0004792">
    <property type="term" value="F:thiosulfate-cyanide sulfurtransferase activity"/>
    <property type="evidence" value="ECO:0007669"/>
    <property type="project" value="TreeGrafter"/>
</dbReference>
<dbReference type="InterPro" id="IPR045886">
    <property type="entry name" value="ThiF/MoeB/HesA"/>
</dbReference>
<keyword evidence="5" id="KW-0067">ATP-binding</keyword>
<dbReference type="GO" id="GO:0008641">
    <property type="term" value="F:ubiquitin-like modifier activating enzyme activity"/>
    <property type="evidence" value="ECO:0007669"/>
    <property type="project" value="InterPro"/>
</dbReference>
<comment type="function">
    <text evidence="7">Catalyzes the adenylation by ATP of the carboxyl group of the C-terminal glycine of sulfur carrier protein MoaD.</text>
</comment>
<evidence type="ECO:0000256" key="4">
    <source>
        <dbReference type="ARBA" id="ARBA00022741"/>
    </source>
</evidence>
<name>A0A4R6UND7_9GAMM</name>
<dbReference type="EMBL" id="SNYM01000007">
    <property type="protein sequence ID" value="TDQ48451.1"/>
    <property type="molecule type" value="Genomic_DNA"/>
</dbReference>
<reference evidence="15 16" key="1">
    <citation type="submission" date="2019-03" db="EMBL/GenBank/DDBJ databases">
        <title>Genomic Encyclopedia of Type Strains, Phase IV (KMG-IV): sequencing the most valuable type-strain genomes for metagenomic binning, comparative biology and taxonomic classification.</title>
        <authorList>
            <person name="Goeker M."/>
        </authorList>
    </citation>
    <scope>NUCLEOTIDE SEQUENCE [LARGE SCALE GENOMIC DNA]</scope>
    <source>
        <strain evidence="15 16">DSM 103792</strain>
    </source>
</reference>
<evidence type="ECO:0000256" key="12">
    <source>
        <dbReference type="ARBA" id="ARBA00075328"/>
    </source>
</evidence>
<dbReference type="CDD" id="cd00757">
    <property type="entry name" value="ThiF_MoeB_HesA_family"/>
    <property type="match status" value="1"/>
</dbReference>
<feature type="domain" description="THIF-type NAD/FAD binding fold" evidence="14">
    <location>
        <begin position="13"/>
        <end position="244"/>
    </location>
</feature>
<dbReference type="AlphaFoldDB" id="A0A4R6UND7"/>
<evidence type="ECO:0000256" key="2">
    <source>
        <dbReference type="ARBA" id="ARBA00009919"/>
    </source>
</evidence>
<dbReference type="PANTHER" id="PTHR10953">
    <property type="entry name" value="UBIQUITIN-ACTIVATING ENZYME E1"/>
    <property type="match status" value="1"/>
</dbReference>